<dbReference type="CDD" id="cd00610">
    <property type="entry name" value="OAT_like"/>
    <property type="match status" value="1"/>
</dbReference>
<evidence type="ECO:0000256" key="4">
    <source>
        <dbReference type="RuleBase" id="RU003560"/>
    </source>
</evidence>
<organism evidence="5 6">
    <name type="scientific">Burkholderia orbicola</name>
    <dbReference type="NCBI Taxonomy" id="2978683"/>
    <lineage>
        <taxon>Bacteria</taxon>
        <taxon>Pseudomonadati</taxon>
        <taxon>Pseudomonadota</taxon>
        <taxon>Betaproteobacteria</taxon>
        <taxon>Burkholderiales</taxon>
        <taxon>Burkholderiaceae</taxon>
        <taxon>Burkholderia</taxon>
        <taxon>Burkholderia cepacia complex</taxon>
    </lineage>
</organism>
<keyword evidence="6" id="KW-1185">Reference proteome</keyword>
<comment type="cofactor">
    <cofactor evidence="1">
        <name>pyridoxal 5'-phosphate</name>
        <dbReference type="ChEBI" id="CHEBI:597326"/>
    </cofactor>
</comment>
<evidence type="ECO:0000256" key="3">
    <source>
        <dbReference type="ARBA" id="ARBA00022898"/>
    </source>
</evidence>
<dbReference type="PIRSF" id="PIRSF000521">
    <property type="entry name" value="Transaminase_4ab_Lys_Orn"/>
    <property type="match status" value="1"/>
</dbReference>
<evidence type="ECO:0000256" key="1">
    <source>
        <dbReference type="ARBA" id="ARBA00001933"/>
    </source>
</evidence>
<comment type="similarity">
    <text evidence="2 4">Belongs to the class-III pyridoxal-phosphate-dependent aminotransferase family.</text>
</comment>
<reference evidence="5" key="1">
    <citation type="submission" date="2023-07" db="EMBL/GenBank/DDBJ databases">
        <title>A collection of bacterial strains from the Burkholderia cepacia Research Laboratory and Repository.</title>
        <authorList>
            <person name="Lipuma J."/>
            <person name="Spilker T."/>
            <person name="Caverly L."/>
        </authorList>
    </citation>
    <scope>NUCLEOTIDE SEQUENCE</scope>
    <source>
        <strain evidence="5">AU45194</strain>
    </source>
</reference>
<dbReference type="Gene3D" id="3.90.1150.10">
    <property type="entry name" value="Aspartate Aminotransferase, domain 1"/>
    <property type="match status" value="1"/>
</dbReference>
<sequence>MSHAISGVNMDLSIHGESNPALASSFRKVLVPWAVQGGLNPPVITHAHGCYFYDANGKRYLDLTSGYVAVSLGHGHPKVVEAIQAQAARMCWVASSYFNDVRAEYAELLNSVSPWPDGLRVHFTCGGAEANDDAVKIARLVTRRPKVLTAYRSYHGSTLGASAMTGVDRWRDPFPALPGMVKFLAPYPYRSPFHTSEPAEETRRALDHLACVLSHEGAQNVAAILMEPMTGSSGVVVYPPGYLAGVRDLCDRHGILLIFDEVMTGFGRTGALFCAERVGVLPDLISFAKGASSSYTPLGGVLVREGVARHFDTELFDVGHTHAGHVLAVAGGLAALKVYLEEGLFERAREIEGWLRDGLGELAERHPSIGDVRGMGAQFGIELVRDRETREPLVEWHHPAGSAPMRAFYGELLKRGVHAYGRYNVVIVTPPLVISRTELDEGLDALDAALTVLEAAR</sequence>
<dbReference type="RefSeq" id="WP_301770966.1">
    <property type="nucleotide sequence ID" value="NZ_JAUJQL010000007.1"/>
</dbReference>
<gene>
    <name evidence="5" type="ORF">QZM70_14555</name>
</gene>
<dbReference type="Pfam" id="PF00202">
    <property type="entry name" value="Aminotran_3"/>
    <property type="match status" value="1"/>
</dbReference>
<keyword evidence="5" id="KW-0032">Aminotransferase</keyword>
<dbReference type="PROSITE" id="PS00600">
    <property type="entry name" value="AA_TRANSFER_CLASS_3"/>
    <property type="match status" value="1"/>
</dbReference>
<name>A0ABT8NRG7_9BURK</name>
<dbReference type="PANTHER" id="PTHR43094:SF1">
    <property type="entry name" value="AMINOTRANSFERASE CLASS-III"/>
    <property type="match status" value="1"/>
</dbReference>
<proteinExistence type="inferred from homology"/>
<evidence type="ECO:0000313" key="6">
    <source>
        <dbReference type="Proteomes" id="UP001172217"/>
    </source>
</evidence>
<dbReference type="InterPro" id="IPR015421">
    <property type="entry name" value="PyrdxlP-dep_Trfase_major"/>
</dbReference>
<dbReference type="Gene3D" id="3.40.640.10">
    <property type="entry name" value="Type I PLP-dependent aspartate aminotransferase-like (Major domain)"/>
    <property type="match status" value="1"/>
</dbReference>
<dbReference type="Proteomes" id="UP001172217">
    <property type="component" value="Unassembled WGS sequence"/>
</dbReference>
<keyword evidence="5" id="KW-0808">Transferase</keyword>
<dbReference type="NCBIfam" id="NF004718">
    <property type="entry name" value="PRK06062.1"/>
    <property type="match status" value="1"/>
</dbReference>
<dbReference type="SUPFAM" id="SSF53383">
    <property type="entry name" value="PLP-dependent transferases"/>
    <property type="match status" value="1"/>
</dbReference>
<evidence type="ECO:0000256" key="2">
    <source>
        <dbReference type="ARBA" id="ARBA00008954"/>
    </source>
</evidence>
<keyword evidence="3 4" id="KW-0663">Pyridoxal phosphate</keyword>
<comment type="caution">
    <text evidence="5">The sequence shown here is derived from an EMBL/GenBank/DDBJ whole genome shotgun (WGS) entry which is preliminary data.</text>
</comment>
<protein>
    <submittedName>
        <fullName evidence="5">Aminotransferase class III-fold pyridoxal phosphate-dependent enzyme</fullName>
    </submittedName>
</protein>
<dbReference type="EMBL" id="JAUJQL010000007">
    <property type="protein sequence ID" value="MDN7524160.1"/>
    <property type="molecule type" value="Genomic_DNA"/>
</dbReference>
<evidence type="ECO:0000313" key="5">
    <source>
        <dbReference type="EMBL" id="MDN7524160.1"/>
    </source>
</evidence>
<accession>A0ABT8NRG7</accession>
<dbReference type="InterPro" id="IPR015422">
    <property type="entry name" value="PyrdxlP-dep_Trfase_small"/>
</dbReference>
<dbReference type="GO" id="GO:0008483">
    <property type="term" value="F:transaminase activity"/>
    <property type="evidence" value="ECO:0007669"/>
    <property type="project" value="UniProtKB-KW"/>
</dbReference>
<dbReference type="InterPro" id="IPR005814">
    <property type="entry name" value="Aminotrans_3"/>
</dbReference>
<dbReference type="InterPro" id="IPR049704">
    <property type="entry name" value="Aminotrans_3_PPA_site"/>
</dbReference>
<dbReference type="InterPro" id="IPR015424">
    <property type="entry name" value="PyrdxlP-dep_Trfase"/>
</dbReference>
<dbReference type="PANTHER" id="PTHR43094">
    <property type="entry name" value="AMINOTRANSFERASE"/>
    <property type="match status" value="1"/>
</dbReference>